<gene>
    <name evidence="9" type="primary">Xkr6_0</name>
    <name evidence="9" type="ORF">E2C01_040854</name>
</gene>
<feature type="compositionally biased region" description="Low complexity" evidence="8">
    <location>
        <begin position="153"/>
        <end position="172"/>
    </location>
</feature>
<dbReference type="Pfam" id="PF09815">
    <property type="entry name" value="XK-related"/>
    <property type="match status" value="2"/>
</dbReference>
<organism evidence="9 10">
    <name type="scientific">Portunus trituberculatus</name>
    <name type="common">Swimming crab</name>
    <name type="synonym">Neptunus trituberculatus</name>
    <dbReference type="NCBI Taxonomy" id="210409"/>
    <lineage>
        <taxon>Eukaryota</taxon>
        <taxon>Metazoa</taxon>
        <taxon>Ecdysozoa</taxon>
        <taxon>Arthropoda</taxon>
        <taxon>Crustacea</taxon>
        <taxon>Multicrustacea</taxon>
        <taxon>Malacostraca</taxon>
        <taxon>Eumalacostraca</taxon>
        <taxon>Eucarida</taxon>
        <taxon>Decapoda</taxon>
        <taxon>Pleocyemata</taxon>
        <taxon>Brachyura</taxon>
        <taxon>Eubrachyura</taxon>
        <taxon>Portunoidea</taxon>
        <taxon>Portunidae</taxon>
        <taxon>Portuninae</taxon>
        <taxon>Portunus</taxon>
    </lineage>
</organism>
<keyword evidence="10" id="KW-1185">Reference proteome</keyword>
<evidence type="ECO:0000256" key="3">
    <source>
        <dbReference type="ARBA" id="ARBA00022475"/>
    </source>
</evidence>
<evidence type="ECO:0000256" key="6">
    <source>
        <dbReference type="ARBA" id="ARBA00023136"/>
    </source>
</evidence>
<dbReference type="PANTHER" id="PTHR16024:SF6">
    <property type="entry name" value="XK-RELATED PROTEIN"/>
    <property type="match status" value="1"/>
</dbReference>
<protein>
    <recommendedName>
        <fullName evidence="7">XK-related protein</fullName>
    </recommendedName>
</protein>
<feature type="transmembrane region" description="Helical" evidence="7">
    <location>
        <begin position="82"/>
        <end position="100"/>
    </location>
</feature>
<keyword evidence="6 7" id="KW-0472">Membrane</keyword>
<evidence type="ECO:0000256" key="5">
    <source>
        <dbReference type="ARBA" id="ARBA00022989"/>
    </source>
</evidence>
<proteinExistence type="inferred from homology"/>
<dbReference type="PANTHER" id="PTHR16024">
    <property type="entry name" value="XK-RELATED PROTEIN"/>
    <property type="match status" value="1"/>
</dbReference>
<keyword evidence="3" id="KW-1003">Cell membrane</keyword>
<dbReference type="InterPro" id="IPR018629">
    <property type="entry name" value="XK-rel"/>
</dbReference>
<evidence type="ECO:0000256" key="8">
    <source>
        <dbReference type="SAM" id="MobiDB-lite"/>
    </source>
</evidence>
<evidence type="ECO:0000256" key="1">
    <source>
        <dbReference type="ARBA" id="ARBA00004651"/>
    </source>
</evidence>
<dbReference type="GO" id="GO:0005886">
    <property type="term" value="C:plasma membrane"/>
    <property type="evidence" value="ECO:0007669"/>
    <property type="project" value="UniProtKB-SubCell"/>
</dbReference>
<feature type="transmembrane region" description="Helical" evidence="7">
    <location>
        <begin position="41"/>
        <end position="61"/>
    </location>
</feature>
<evidence type="ECO:0000256" key="7">
    <source>
        <dbReference type="RuleBase" id="RU910716"/>
    </source>
</evidence>
<sequence>MVSLGWGIAAYTKAMRNTRLDKHKMTVSGLLLQTVWRAGMIGARVLALALVATYLEGWLLLFLAETPFGIKEGHSRWRMATFYLVVMAENVACVVTYFFYGSHALWLKYAAVGSVCGLMLLGLTCMLLYYRFLHPMGPLNPFKTKKSGDLEEGGASTAQKQSSSTSPSQGKARNLRHKVSIRRTFKSLYPVDNNISFR</sequence>
<comment type="caution">
    <text evidence="9">The sequence shown here is derived from an EMBL/GenBank/DDBJ whole genome shotgun (WGS) entry which is preliminary data.</text>
</comment>
<reference evidence="9 10" key="1">
    <citation type="submission" date="2019-05" db="EMBL/GenBank/DDBJ databases">
        <title>Another draft genome of Portunus trituberculatus and its Hox gene families provides insights of decapod evolution.</title>
        <authorList>
            <person name="Jeong J.-H."/>
            <person name="Song I."/>
            <person name="Kim S."/>
            <person name="Choi T."/>
            <person name="Kim D."/>
            <person name="Ryu S."/>
            <person name="Kim W."/>
        </authorList>
    </citation>
    <scope>NUCLEOTIDE SEQUENCE [LARGE SCALE GENOMIC DNA]</scope>
    <source>
        <tissue evidence="9">Muscle</tissue>
    </source>
</reference>
<dbReference type="EMBL" id="VSRR010007561">
    <property type="protein sequence ID" value="MPC47119.1"/>
    <property type="molecule type" value="Genomic_DNA"/>
</dbReference>
<dbReference type="OrthoDB" id="6356248at2759"/>
<comment type="similarity">
    <text evidence="2 7">Belongs to the XK family.</text>
</comment>
<feature type="transmembrane region" description="Helical" evidence="7">
    <location>
        <begin position="106"/>
        <end position="130"/>
    </location>
</feature>
<feature type="region of interest" description="Disordered" evidence="8">
    <location>
        <begin position="147"/>
        <end position="175"/>
    </location>
</feature>
<evidence type="ECO:0000313" key="10">
    <source>
        <dbReference type="Proteomes" id="UP000324222"/>
    </source>
</evidence>
<dbReference type="InterPro" id="IPR050895">
    <property type="entry name" value="XK-related_scramblase"/>
</dbReference>
<keyword evidence="4 7" id="KW-0812">Transmembrane</keyword>
<evidence type="ECO:0000256" key="2">
    <source>
        <dbReference type="ARBA" id="ARBA00008789"/>
    </source>
</evidence>
<evidence type="ECO:0000313" key="9">
    <source>
        <dbReference type="EMBL" id="MPC47119.1"/>
    </source>
</evidence>
<keyword evidence="5 7" id="KW-1133">Transmembrane helix</keyword>
<name>A0A5B7FPC0_PORTR</name>
<dbReference type="AlphaFoldDB" id="A0A5B7FPC0"/>
<evidence type="ECO:0000256" key="4">
    <source>
        <dbReference type="ARBA" id="ARBA00022692"/>
    </source>
</evidence>
<accession>A0A5B7FPC0</accession>
<comment type="subcellular location">
    <subcellularLocation>
        <location evidence="1">Cell membrane</location>
        <topology evidence="1">Multi-pass membrane protein</topology>
    </subcellularLocation>
    <subcellularLocation>
        <location evidence="7">Membrane</location>
        <topology evidence="7">Multi-pass membrane protein</topology>
    </subcellularLocation>
</comment>
<dbReference type="Proteomes" id="UP000324222">
    <property type="component" value="Unassembled WGS sequence"/>
</dbReference>